<dbReference type="RefSeq" id="WP_211550648.1">
    <property type="nucleotide sequence ID" value="NZ_JAGTUF010000018.1"/>
</dbReference>
<organism evidence="2 3">
    <name type="scientific">Magnetospirillum sulfuroxidans</name>
    <dbReference type="NCBI Taxonomy" id="611300"/>
    <lineage>
        <taxon>Bacteria</taxon>
        <taxon>Pseudomonadati</taxon>
        <taxon>Pseudomonadota</taxon>
        <taxon>Alphaproteobacteria</taxon>
        <taxon>Rhodospirillales</taxon>
        <taxon>Rhodospirillaceae</taxon>
        <taxon>Magnetospirillum</taxon>
    </lineage>
</organism>
<sequence length="117" mass="12393">MKIDSIEKIVALSKENTEALVKSSSVAVKGLEDVAKASQEYVTASSEKADAAFKALFACKTPAEFLELNSKLARESVEGVIADSRKFVELTQTVVTAALEPISARVAAFQSLVKSAA</sequence>
<comment type="caution">
    <text evidence="2">The sequence shown here is derived from an EMBL/GenBank/DDBJ whole genome shotgun (WGS) entry which is preliminary data.</text>
</comment>
<dbReference type="EMBL" id="JAGTUF010000018">
    <property type="protein sequence ID" value="MBR9973175.1"/>
    <property type="molecule type" value="Genomic_DNA"/>
</dbReference>
<dbReference type="InterPro" id="IPR018968">
    <property type="entry name" value="Phasin"/>
</dbReference>
<gene>
    <name evidence="2" type="ORF">KEC16_15740</name>
</gene>
<evidence type="ECO:0000259" key="1">
    <source>
        <dbReference type="Pfam" id="PF09361"/>
    </source>
</evidence>
<dbReference type="NCBIfam" id="TIGR01841">
    <property type="entry name" value="phasin"/>
    <property type="match status" value="1"/>
</dbReference>
<accession>A0ABS5IFI2</accession>
<evidence type="ECO:0000313" key="2">
    <source>
        <dbReference type="EMBL" id="MBR9973175.1"/>
    </source>
</evidence>
<evidence type="ECO:0000313" key="3">
    <source>
        <dbReference type="Proteomes" id="UP000680714"/>
    </source>
</evidence>
<dbReference type="Pfam" id="PF09361">
    <property type="entry name" value="Phasin_2"/>
    <property type="match status" value="1"/>
</dbReference>
<proteinExistence type="predicted"/>
<dbReference type="InterPro" id="IPR010127">
    <property type="entry name" value="Phasin_subfam-1"/>
</dbReference>
<feature type="domain" description="Phasin" evidence="1">
    <location>
        <begin position="7"/>
        <end position="106"/>
    </location>
</feature>
<dbReference type="Proteomes" id="UP000680714">
    <property type="component" value="Unassembled WGS sequence"/>
</dbReference>
<name>A0ABS5IFI2_9PROT</name>
<protein>
    <submittedName>
        <fullName evidence="2">Phasin family protein</fullName>
    </submittedName>
</protein>
<keyword evidence="3" id="KW-1185">Reference proteome</keyword>
<reference evidence="2 3" key="1">
    <citation type="submission" date="2021-04" db="EMBL/GenBank/DDBJ databases">
        <title>Magnetospirillum sulfuroxidans sp. nov., a facultative chemolithoautotrophic sulfur-oxidizing alphaproteobacterium isolated from freshwater sediment and proposals for Paramagetospirillum gen. nov., and Magnetospirillaceae fam. nov.</title>
        <authorList>
            <person name="Koziaeva V."/>
            <person name="Geelhoed J.S."/>
            <person name="Sorokin D.Y."/>
            <person name="Grouzdev D.S."/>
        </authorList>
    </citation>
    <scope>NUCLEOTIDE SEQUENCE [LARGE SCALE GENOMIC DNA]</scope>
    <source>
        <strain evidence="2 3">J10</strain>
    </source>
</reference>